<dbReference type="Proteomes" id="UP001159363">
    <property type="component" value="Chromosome 5"/>
</dbReference>
<feature type="compositionally biased region" description="Polar residues" evidence="1">
    <location>
        <begin position="158"/>
        <end position="195"/>
    </location>
</feature>
<evidence type="ECO:0000313" key="3">
    <source>
        <dbReference type="Proteomes" id="UP001159363"/>
    </source>
</evidence>
<keyword evidence="3" id="KW-1185">Reference proteome</keyword>
<gene>
    <name evidence="2" type="ORF">PR048_017734</name>
</gene>
<evidence type="ECO:0000313" key="2">
    <source>
        <dbReference type="EMBL" id="KAJ8881258.1"/>
    </source>
</evidence>
<organism evidence="2 3">
    <name type="scientific">Dryococelus australis</name>
    <dbReference type="NCBI Taxonomy" id="614101"/>
    <lineage>
        <taxon>Eukaryota</taxon>
        <taxon>Metazoa</taxon>
        <taxon>Ecdysozoa</taxon>
        <taxon>Arthropoda</taxon>
        <taxon>Hexapoda</taxon>
        <taxon>Insecta</taxon>
        <taxon>Pterygota</taxon>
        <taxon>Neoptera</taxon>
        <taxon>Polyneoptera</taxon>
        <taxon>Phasmatodea</taxon>
        <taxon>Verophasmatodea</taxon>
        <taxon>Anareolatae</taxon>
        <taxon>Phasmatidae</taxon>
        <taxon>Eurycanthinae</taxon>
        <taxon>Dryococelus</taxon>
    </lineage>
</organism>
<dbReference type="EMBL" id="JARBHB010000006">
    <property type="protein sequence ID" value="KAJ8881258.1"/>
    <property type="molecule type" value="Genomic_DNA"/>
</dbReference>
<comment type="caution">
    <text evidence="2">The sequence shown here is derived from an EMBL/GenBank/DDBJ whole genome shotgun (WGS) entry which is preliminary data.</text>
</comment>
<proteinExistence type="predicted"/>
<accession>A0ABQ9HAX2</accession>
<evidence type="ECO:0000256" key="1">
    <source>
        <dbReference type="SAM" id="MobiDB-lite"/>
    </source>
</evidence>
<protein>
    <submittedName>
        <fullName evidence="2">Uncharacterized protein</fullName>
    </submittedName>
</protein>
<feature type="region of interest" description="Disordered" evidence="1">
    <location>
        <begin position="142"/>
        <end position="214"/>
    </location>
</feature>
<sequence length="308" mass="34275">MTLSWQSACAWLKWRPAATGGHFGSGRKFPDDISREYDVLLRARVYNPTDTQTDLDFSLAAATDSCSTLPNRMMSPEFTISNQLDQASAISFETSCRRGCYNDGRECQLPKDLAASWETGHPRENPPTSGIVRHDSRMQKYRATPPGLEPSSPWWEASSMTTMSPQPRVQRKNGQGSAPRRNLNSQVQPVCSHQPDTCAEFPPASRERETRHKRPSIPRLIRRADISGVQDPRRRDFNRACLTFRGNILPESRELRGYRLATSLKKAARSKKNCVTAGGGVVCPGLCNLALAQAICSRGWVIRGAVIT</sequence>
<name>A0ABQ9HAX2_9NEOP</name>
<reference evidence="2 3" key="1">
    <citation type="submission" date="2023-02" db="EMBL/GenBank/DDBJ databases">
        <title>LHISI_Scaffold_Assembly.</title>
        <authorList>
            <person name="Stuart O.P."/>
            <person name="Cleave R."/>
            <person name="Magrath M.J.L."/>
            <person name="Mikheyev A.S."/>
        </authorList>
    </citation>
    <scope>NUCLEOTIDE SEQUENCE [LARGE SCALE GENOMIC DNA]</scope>
    <source>
        <strain evidence="2">Daus_M_001</strain>
        <tissue evidence="2">Leg muscle</tissue>
    </source>
</reference>